<gene>
    <name evidence="9" type="primary">MED8</name>
    <name evidence="11" type="ORF">M406DRAFT_233404</name>
</gene>
<reference evidence="11" key="1">
    <citation type="journal article" date="2020" name="Phytopathology">
        <title>Genome sequence of the chestnut blight fungus Cryphonectria parasitica EP155: A fundamental resource for an archetypical invasive plant pathogen.</title>
        <authorList>
            <person name="Crouch J.A."/>
            <person name="Dawe A."/>
            <person name="Aerts A."/>
            <person name="Barry K."/>
            <person name="Churchill A.C.L."/>
            <person name="Grimwood J."/>
            <person name="Hillman B."/>
            <person name="Milgroom M.G."/>
            <person name="Pangilinan J."/>
            <person name="Smith M."/>
            <person name="Salamov A."/>
            <person name="Schmutz J."/>
            <person name="Yadav J."/>
            <person name="Grigoriev I.V."/>
            <person name="Nuss D."/>
        </authorList>
    </citation>
    <scope>NUCLEOTIDE SEQUENCE</scope>
    <source>
        <strain evidence="11">EP155</strain>
    </source>
</reference>
<comment type="similarity">
    <text evidence="2 9">Belongs to the Mediator complex subunit 8 family.</text>
</comment>
<dbReference type="InterPro" id="IPR019364">
    <property type="entry name" value="Mediatior_Med8_fun/met"/>
</dbReference>
<keyword evidence="5 9" id="KW-0010">Activator</keyword>
<dbReference type="Proteomes" id="UP000803844">
    <property type="component" value="Unassembled WGS sequence"/>
</dbReference>
<organism evidence="11 12">
    <name type="scientific">Cryphonectria parasitica (strain ATCC 38755 / EP155)</name>
    <dbReference type="NCBI Taxonomy" id="660469"/>
    <lineage>
        <taxon>Eukaryota</taxon>
        <taxon>Fungi</taxon>
        <taxon>Dikarya</taxon>
        <taxon>Ascomycota</taxon>
        <taxon>Pezizomycotina</taxon>
        <taxon>Sordariomycetes</taxon>
        <taxon>Sordariomycetidae</taxon>
        <taxon>Diaporthales</taxon>
        <taxon>Cryphonectriaceae</taxon>
        <taxon>Cryphonectria-Endothia species complex</taxon>
        <taxon>Cryphonectria</taxon>
    </lineage>
</organism>
<dbReference type="PANTHER" id="PTHR13074:SF9">
    <property type="entry name" value="MEDIATOR OF RNA POLYMERASE II TRANSCRIPTION SUBUNIT 8"/>
    <property type="match status" value="1"/>
</dbReference>
<feature type="region of interest" description="Disordered" evidence="10">
    <location>
        <begin position="164"/>
        <end position="188"/>
    </location>
</feature>
<feature type="non-terminal residue" evidence="11">
    <location>
        <position position="188"/>
    </location>
</feature>
<comment type="caution">
    <text evidence="11">The sequence shown here is derived from an EMBL/GenBank/DDBJ whole genome shotgun (WGS) entry which is preliminary data.</text>
</comment>
<evidence type="ECO:0000256" key="10">
    <source>
        <dbReference type="SAM" id="MobiDB-lite"/>
    </source>
</evidence>
<keyword evidence="7 9" id="KW-0539">Nucleus</keyword>
<dbReference type="Gene3D" id="1.20.58.1710">
    <property type="match status" value="1"/>
</dbReference>
<keyword evidence="6 9" id="KW-0804">Transcription</keyword>
<dbReference type="Gene3D" id="6.10.250.2610">
    <property type="match status" value="1"/>
</dbReference>
<evidence type="ECO:0000256" key="2">
    <source>
        <dbReference type="ARBA" id="ARBA00005716"/>
    </source>
</evidence>
<dbReference type="AlphaFoldDB" id="A0A9P4Y125"/>
<keyword evidence="12" id="KW-1185">Reference proteome</keyword>
<dbReference type="GO" id="GO:0006357">
    <property type="term" value="P:regulation of transcription by RNA polymerase II"/>
    <property type="evidence" value="ECO:0007669"/>
    <property type="project" value="InterPro"/>
</dbReference>
<feature type="non-terminal residue" evidence="11">
    <location>
        <position position="1"/>
    </location>
</feature>
<keyword evidence="4 9" id="KW-0805">Transcription regulation</keyword>
<evidence type="ECO:0000256" key="5">
    <source>
        <dbReference type="ARBA" id="ARBA00023159"/>
    </source>
</evidence>
<protein>
    <recommendedName>
        <fullName evidence="3 9">Mediator of RNA polymerase II transcription subunit 8</fullName>
    </recommendedName>
    <alternativeName>
        <fullName evidence="8 9">Mediator complex subunit 8</fullName>
    </alternativeName>
</protein>
<dbReference type="PANTHER" id="PTHR13074">
    <property type="entry name" value="MEDIATOR OF RNA POLYMERASE II TRANSCRIPTION SUBUNIT 8"/>
    <property type="match status" value="1"/>
</dbReference>
<evidence type="ECO:0000313" key="11">
    <source>
        <dbReference type="EMBL" id="KAF3764549.1"/>
    </source>
</evidence>
<evidence type="ECO:0000256" key="6">
    <source>
        <dbReference type="ARBA" id="ARBA00023163"/>
    </source>
</evidence>
<dbReference type="GO" id="GO:0000978">
    <property type="term" value="F:RNA polymerase II cis-regulatory region sequence-specific DNA binding"/>
    <property type="evidence" value="ECO:0007669"/>
    <property type="project" value="TreeGrafter"/>
</dbReference>
<dbReference type="EMBL" id="MU032348">
    <property type="protein sequence ID" value="KAF3764549.1"/>
    <property type="molecule type" value="Genomic_DNA"/>
</dbReference>
<comment type="subunit">
    <text evidence="9">Component of the Mediator complex.</text>
</comment>
<dbReference type="OrthoDB" id="5329317at2759"/>
<comment type="function">
    <text evidence="9">Component of the Mediator complex, a coactivator involved in the regulated transcription of nearly all RNA polymerase II-dependent genes. Mediator functions as a bridge to convey information from gene-specific regulatory proteins to the basal RNA polymerase II transcription machinery. Mediator is recruited to promoters by direct interactions with regulatory proteins and serves as a scaffold for the assembly of a functional preinitiation complex with RNA polymerase II and the general transcription factors.</text>
</comment>
<evidence type="ECO:0000256" key="8">
    <source>
        <dbReference type="ARBA" id="ARBA00031261"/>
    </source>
</evidence>
<name>A0A9P4Y125_CRYP1</name>
<sequence length="188" mass="21334">LSPAELRALEGTRFRLQNLTNSLVSFQHDLYMNPGSLPSPQSLQTSAGILKHHTTYLLEILSKHSALFQRLAVHPSPNYPGRTQEDVLGVFLRKKLEPQVETLVEAARDEALAAGISPDRSFPIPLGDVWVDSMAWCRERLKRFAHEFEESLYTAEERAMGIENVRTGLKRSLEEEEEDDSDDEEEDD</sequence>
<dbReference type="GO" id="GO:0016592">
    <property type="term" value="C:mediator complex"/>
    <property type="evidence" value="ECO:0007669"/>
    <property type="project" value="InterPro"/>
</dbReference>
<dbReference type="Pfam" id="PF10232">
    <property type="entry name" value="Med8"/>
    <property type="match status" value="1"/>
</dbReference>
<evidence type="ECO:0000256" key="1">
    <source>
        <dbReference type="ARBA" id="ARBA00004123"/>
    </source>
</evidence>
<dbReference type="GO" id="GO:0070847">
    <property type="term" value="C:core mediator complex"/>
    <property type="evidence" value="ECO:0007669"/>
    <property type="project" value="TreeGrafter"/>
</dbReference>
<evidence type="ECO:0000313" key="12">
    <source>
        <dbReference type="Proteomes" id="UP000803844"/>
    </source>
</evidence>
<evidence type="ECO:0000256" key="4">
    <source>
        <dbReference type="ARBA" id="ARBA00023015"/>
    </source>
</evidence>
<evidence type="ECO:0000256" key="7">
    <source>
        <dbReference type="ARBA" id="ARBA00023242"/>
    </source>
</evidence>
<dbReference type="GO" id="GO:0003712">
    <property type="term" value="F:transcription coregulator activity"/>
    <property type="evidence" value="ECO:0007669"/>
    <property type="project" value="InterPro"/>
</dbReference>
<comment type="subcellular location">
    <subcellularLocation>
        <location evidence="1 9">Nucleus</location>
    </subcellularLocation>
</comment>
<evidence type="ECO:0000256" key="9">
    <source>
        <dbReference type="RuleBase" id="RU364144"/>
    </source>
</evidence>
<proteinExistence type="inferred from homology"/>
<accession>A0A9P4Y125</accession>
<feature type="compositionally biased region" description="Acidic residues" evidence="10">
    <location>
        <begin position="174"/>
        <end position="188"/>
    </location>
</feature>
<evidence type="ECO:0000256" key="3">
    <source>
        <dbReference type="ARBA" id="ARBA00020637"/>
    </source>
</evidence>